<dbReference type="EMBL" id="JAHRIN010033801">
    <property type="protein sequence ID" value="MEQ2202596.1"/>
    <property type="molecule type" value="Genomic_DNA"/>
</dbReference>
<keyword evidence="2" id="KW-1185">Reference proteome</keyword>
<reference evidence="1 2" key="1">
    <citation type="submission" date="2021-06" db="EMBL/GenBank/DDBJ databases">
        <authorList>
            <person name="Palmer J.M."/>
        </authorList>
    </citation>
    <scope>NUCLEOTIDE SEQUENCE [LARGE SCALE GENOMIC DNA]</scope>
    <source>
        <strain evidence="1 2">XC_2019</strain>
        <tissue evidence="1">Muscle</tissue>
    </source>
</reference>
<proteinExistence type="predicted"/>
<gene>
    <name evidence="1" type="ORF">XENOCAPTIV_007998</name>
</gene>
<evidence type="ECO:0000313" key="1">
    <source>
        <dbReference type="EMBL" id="MEQ2202596.1"/>
    </source>
</evidence>
<dbReference type="Proteomes" id="UP001434883">
    <property type="component" value="Unassembled WGS sequence"/>
</dbReference>
<protein>
    <submittedName>
        <fullName evidence="1">Uncharacterized protein</fullName>
    </submittedName>
</protein>
<evidence type="ECO:0000313" key="2">
    <source>
        <dbReference type="Proteomes" id="UP001434883"/>
    </source>
</evidence>
<comment type="caution">
    <text evidence="1">The sequence shown here is derived from an EMBL/GenBank/DDBJ whole genome shotgun (WGS) entry which is preliminary data.</text>
</comment>
<name>A0ABV0R4K4_9TELE</name>
<accession>A0ABV0R4K4</accession>
<sequence>MNVFVNCKRIQMITNYSHSTMYFSFVVHQLPDLSLPRCCAVKIMLSCMSRKSKEKTALSRPYMQVSSLLSEQARAPSAALADSLGNLCRYLLYDSCHKHTFREL</sequence>
<organism evidence="1 2">
    <name type="scientific">Xenoophorus captivus</name>
    <dbReference type="NCBI Taxonomy" id="1517983"/>
    <lineage>
        <taxon>Eukaryota</taxon>
        <taxon>Metazoa</taxon>
        <taxon>Chordata</taxon>
        <taxon>Craniata</taxon>
        <taxon>Vertebrata</taxon>
        <taxon>Euteleostomi</taxon>
        <taxon>Actinopterygii</taxon>
        <taxon>Neopterygii</taxon>
        <taxon>Teleostei</taxon>
        <taxon>Neoteleostei</taxon>
        <taxon>Acanthomorphata</taxon>
        <taxon>Ovalentaria</taxon>
        <taxon>Atherinomorphae</taxon>
        <taxon>Cyprinodontiformes</taxon>
        <taxon>Goodeidae</taxon>
        <taxon>Xenoophorus</taxon>
    </lineage>
</organism>